<dbReference type="AlphaFoldDB" id="A0AA94EU63"/>
<organism evidence="2 3">
    <name type="scientific">Pseudomonas koreensis</name>
    <dbReference type="NCBI Taxonomy" id="198620"/>
    <lineage>
        <taxon>Bacteria</taxon>
        <taxon>Pseudomonadati</taxon>
        <taxon>Pseudomonadota</taxon>
        <taxon>Gammaproteobacteria</taxon>
        <taxon>Pseudomonadales</taxon>
        <taxon>Pseudomonadaceae</taxon>
        <taxon>Pseudomonas</taxon>
    </lineage>
</organism>
<evidence type="ECO:0008006" key="4">
    <source>
        <dbReference type="Google" id="ProtNLM"/>
    </source>
</evidence>
<protein>
    <recommendedName>
        <fullName evidence="4">Sel1 repeat family protein</fullName>
    </recommendedName>
</protein>
<reference evidence="2 3" key="1">
    <citation type="submission" date="2016-10" db="EMBL/GenBank/DDBJ databases">
        <title>Search of new enzymes for the oxidation of sulfur compounds.</title>
        <authorList>
            <person name="Novo A."/>
            <person name="Moreira I.S."/>
            <person name="Castro P.M."/>
        </authorList>
    </citation>
    <scope>NUCLEOTIDE SEQUENCE [LARGE SCALE GENOMIC DNA]</scope>
    <source>
        <strain evidence="2 3">A9</strain>
    </source>
</reference>
<dbReference type="InterPro" id="IPR011990">
    <property type="entry name" value="TPR-like_helical_dom_sf"/>
</dbReference>
<accession>A0AA94EU63</accession>
<proteinExistence type="predicted"/>
<dbReference type="Proteomes" id="UP000288002">
    <property type="component" value="Unassembled WGS sequence"/>
</dbReference>
<evidence type="ECO:0000256" key="1">
    <source>
        <dbReference type="SAM" id="SignalP"/>
    </source>
</evidence>
<keyword evidence="1" id="KW-0732">Signal</keyword>
<name>A0AA94EU63_9PSED</name>
<comment type="caution">
    <text evidence="2">The sequence shown here is derived from an EMBL/GenBank/DDBJ whole genome shotgun (WGS) entry which is preliminary data.</text>
</comment>
<feature type="chain" id="PRO_5041704520" description="Sel1 repeat family protein" evidence="1">
    <location>
        <begin position="25"/>
        <end position="328"/>
    </location>
</feature>
<gene>
    <name evidence="2" type="ORF">A9HBioS_0497</name>
</gene>
<dbReference type="SUPFAM" id="SSF81901">
    <property type="entry name" value="HCP-like"/>
    <property type="match status" value="1"/>
</dbReference>
<dbReference type="Gene3D" id="1.25.40.10">
    <property type="entry name" value="Tetratricopeptide repeat domain"/>
    <property type="match status" value="1"/>
</dbReference>
<dbReference type="EMBL" id="MKWS01000001">
    <property type="protein sequence ID" value="RVD79973.1"/>
    <property type="molecule type" value="Genomic_DNA"/>
</dbReference>
<dbReference type="RefSeq" id="WP_254432756.1">
    <property type="nucleotide sequence ID" value="NZ_MKWS01000001.1"/>
</dbReference>
<evidence type="ECO:0000313" key="3">
    <source>
        <dbReference type="Proteomes" id="UP000288002"/>
    </source>
</evidence>
<sequence length="328" mass="36541">MKITKLLNTSLCIFFLLLCNTANAALTQQQEEAKKKGIELYNQYKAISAIDFLKIAADGGDDDALYYLGEALRKNNRYLTKEAQKAYEDSAKKGNIYSMIRLGEADEDLCVTMKNCSPTEHSPEEWTNKARELATEQASKGNTESMYLLWEITGNDDWLEKSAEGGFALAQFRLATKYQEGGGTFLLPSRRSEAIEKWMKASAENGYPPGMMGFAAARIEKNDLSSFRFWNEKAATLSYVSGVFGYASYIGGIEPTYGFQSDPVKSYALLSNLLELDGGGNVINNVNDTLPEVEKNMSKEQIAEAKKLAKTWKSTHPPLSFYPDKLGY</sequence>
<feature type="signal peptide" evidence="1">
    <location>
        <begin position="1"/>
        <end position="24"/>
    </location>
</feature>
<evidence type="ECO:0000313" key="2">
    <source>
        <dbReference type="EMBL" id="RVD79973.1"/>
    </source>
</evidence>